<evidence type="ECO:0000256" key="3">
    <source>
        <dbReference type="ARBA" id="ARBA00022801"/>
    </source>
</evidence>
<proteinExistence type="inferred from homology"/>
<evidence type="ECO:0000256" key="5">
    <source>
        <dbReference type="RuleBase" id="RU361168"/>
    </source>
</evidence>
<evidence type="ECO:0000256" key="4">
    <source>
        <dbReference type="ARBA" id="ARBA00023295"/>
    </source>
</evidence>
<dbReference type="Gene3D" id="2.60.40.1180">
    <property type="entry name" value="Golgi alpha-mannosidase II"/>
    <property type="match status" value="1"/>
</dbReference>
<evidence type="ECO:0000313" key="8">
    <source>
        <dbReference type="EMBL" id="MXP26247.1"/>
    </source>
</evidence>
<dbReference type="Gene3D" id="2.60.120.1060">
    <property type="entry name" value="NPCBM/NEW2 domain"/>
    <property type="match status" value="1"/>
</dbReference>
<keyword evidence="9" id="KW-1185">Reference proteome</keyword>
<dbReference type="Pfam" id="PF16499">
    <property type="entry name" value="Melibiase_2"/>
    <property type="match status" value="2"/>
</dbReference>
<dbReference type="SUPFAM" id="SSF49785">
    <property type="entry name" value="Galactose-binding domain-like"/>
    <property type="match status" value="1"/>
</dbReference>
<dbReference type="RefSeq" id="WP_160739446.1">
    <property type="nucleotide sequence ID" value="NZ_WTYQ01000003.1"/>
</dbReference>
<dbReference type="AlphaFoldDB" id="A0A845A9Q8"/>
<dbReference type="Pfam" id="PF17801">
    <property type="entry name" value="Melibiase_C"/>
    <property type="match status" value="1"/>
</dbReference>
<keyword evidence="3 5" id="KW-0378">Hydrolase</keyword>
<sequence length="634" mass="69357">MRAFSKILVSSAASAAFCLPLAAHAEGDLEPTGEWSAYQRGNADLPPMGWNSWNAFTSDIDEEKLIGSADIIVKSGLAQKGYRYIDIDDGWWLHRRTSDGRMIIRTDNFPSAAMPDGSSSFRPLTDKLHAMGLKAGIYSDIGRNSCGQVFTSTFPNQPEGSVAEREVGLYGHIDQDIALYFKDWGFDLIKVDACGIRGLPASDPKVQSGQYRALKPLIDVDSLGRTDIPAVQDLYEQVRDSLEKYNPDDDFVFSLCLWGSADVRSWAKNVGNMSRTSEDISPTWSRLLFNLDSTSRRALYAHPGSWNDPDMLYLGAGEFDANHLTQARSHFALWAILNAPLMIGYDLRKADPEIMKILGNQDIIALNQDKAGNQAVLAFDSSDAQIFVKTLANGEKGVAILNRTRAPLEAVLTAEHLKFLSNAGIDLTDLWSGKTMRFVGEQKFTLAPQETLIFRARGKRILPDGIYLSEQPGIINPADDGVVVPEPEPVTYRALTPWNGTRGTGEHPRYGGWGGAQADSTPYGEQLAIGGKRYATGLGVLANSRLEVRNEGYRQFTAEVGVDDSARNRSAPVTFEIYGDGKLLAKSKPQSFGDAPQTLEADISGAKILELVARSPAETLQPDTVTWGNAALLK</sequence>
<feature type="signal peptide" evidence="6">
    <location>
        <begin position="1"/>
        <end position="25"/>
    </location>
</feature>
<dbReference type="SMART" id="SM00776">
    <property type="entry name" value="NPCBM"/>
    <property type="match status" value="1"/>
</dbReference>
<dbReference type="InterPro" id="IPR017853">
    <property type="entry name" value="GH"/>
</dbReference>
<dbReference type="CDD" id="cd14792">
    <property type="entry name" value="GH27"/>
    <property type="match status" value="1"/>
</dbReference>
<dbReference type="SUPFAM" id="SSF51011">
    <property type="entry name" value="Glycosyl hydrolase domain"/>
    <property type="match status" value="1"/>
</dbReference>
<dbReference type="PANTHER" id="PTHR11452">
    <property type="entry name" value="ALPHA-GALACTOSIDASE/ALPHA-N-ACETYLGALACTOSAMINIDASE"/>
    <property type="match status" value="1"/>
</dbReference>
<dbReference type="Gene3D" id="3.20.20.70">
    <property type="entry name" value="Aldolase class I"/>
    <property type="match status" value="1"/>
</dbReference>
<dbReference type="PRINTS" id="PR00740">
    <property type="entry name" value="GLHYDRLASE27"/>
</dbReference>
<accession>A0A845A9Q8</accession>
<dbReference type="InterPro" id="IPR038637">
    <property type="entry name" value="NPCBM_sf"/>
</dbReference>
<evidence type="ECO:0000313" key="9">
    <source>
        <dbReference type="Proteomes" id="UP000460561"/>
    </source>
</evidence>
<dbReference type="InterPro" id="IPR002241">
    <property type="entry name" value="Glyco_hydro_27"/>
</dbReference>
<dbReference type="InterPro" id="IPR013785">
    <property type="entry name" value="Aldolase_TIM"/>
</dbReference>
<gene>
    <name evidence="8" type="ORF">GRI39_09385</name>
</gene>
<dbReference type="InterPro" id="IPR013222">
    <property type="entry name" value="Glyco_hyd_98_carb-bd"/>
</dbReference>
<dbReference type="InterPro" id="IPR008979">
    <property type="entry name" value="Galactose-bd-like_sf"/>
</dbReference>
<keyword evidence="2 6" id="KW-0732">Signal</keyword>
<keyword evidence="5" id="KW-1015">Disulfide bond</keyword>
<evidence type="ECO:0000259" key="7">
    <source>
        <dbReference type="SMART" id="SM00776"/>
    </source>
</evidence>
<dbReference type="PANTHER" id="PTHR11452:SF80">
    <property type="entry name" value="ALPHA-GALACTOSIDASE 1"/>
    <property type="match status" value="1"/>
</dbReference>
<protein>
    <recommendedName>
        <fullName evidence="5">Alpha-galactosidase</fullName>
        <ecNumber evidence="5">3.2.1.22</ecNumber>
    </recommendedName>
    <alternativeName>
        <fullName evidence="5">Melibiase</fullName>
    </alternativeName>
</protein>
<name>A0A845A9Q8_9SPHN</name>
<feature type="domain" description="Glycosyl hydrolase family 98 putative carbohydrate-binding module" evidence="7">
    <location>
        <begin position="486"/>
        <end position="634"/>
    </location>
</feature>
<evidence type="ECO:0000256" key="2">
    <source>
        <dbReference type="ARBA" id="ARBA00022729"/>
    </source>
</evidence>
<organism evidence="8 9">
    <name type="scientific">Altericroceibacterium indicum</name>
    <dbReference type="NCBI Taxonomy" id="374177"/>
    <lineage>
        <taxon>Bacteria</taxon>
        <taxon>Pseudomonadati</taxon>
        <taxon>Pseudomonadota</taxon>
        <taxon>Alphaproteobacteria</taxon>
        <taxon>Sphingomonadales</taxon>
        <taxon>Erythrobacteraceae</taxon>
        <taxon>Altericroceibacterium</taxon>
    </lineage>
</organism>
<comment type="caution">
    <text evidence="8">The sequence shown here is derived from an EMBL/GenBank/DDBJ whole genome shotgun (WGS) entry which is preliminary data.</text>
</comment>
<comment type="catalytic activity">
    <reaction evidence="5">
        <text>Hydrolysis of terminal, non-reducing alpha-D-galactose residues in alpha-D-galactosides, including galactose oligosaccharides, galactomannans and galactolipids.</text>
        <dbReference type="EC" id="3.2.1.22"/>
    </reaction>
</comment>
<keyword evidence="4 5" id="KW-0326">Glycosidase</keyword>
<dbReference type="Proteomes" id="UP000460561">
    <property type="component" value="Unassembled WGS sequence"/>
</dbReference>
<dbReference type="InterPro" id="IPR013780">
    <property type="entry name" value="Glyco_hydro_b"/>
</dbReference>
<evidence type="ECO:0000256" key="1">
    <source>
        <dbReference type="ARBA" id="ARBA00009743"/>
    </source>
</evidence>
<dbReference type="SUPFAM" id="SSF51445">
    <property type="entry name" value="(Trans)glycosidases"/>
    <property type="match status" value="1"/>
</dbReference>
<dbReference type="EC" id="3.2.1.22" evidence="5"/>
<feature type="chain" id="PRO_5032749431" description="Alpha-galactosidase" evidence="6">
    <location>
        <begin position="26"/>
        <end position="634"/>
    </location>
</feature>
<comment type="similarity">
    <text evidence="1 5">Belongs to the glycosyl hydrolase 27 family.</text>
</comment>
<dbReference type="GO" id="GO:0005975">
    <property type="term" value="P:carbohydrate metabolic process"/>
    <property type="evidence" value="ECO:0007669"/>
    <property type="project" value="InterPro"/>
</dbReference>
<reference evidence="8 9" key="1">
    <citation type="submission" date="2019-12" db="EMBL/GenBank/DDBJ databases">
        <title>Genomic-based taxomic classification of the family Erythrobacteraceae.</title>
        <authorList>
            <person name="Xu L."/>
        </authorList>
    </citation>
    <scope>NUCLEOTIDE SEQUENCE [LARGE SCALE GENOMIC DNA]</scope>
    <source>
        <strain evidence="8 9">DSM 18604</strain>
    </source>
</reference>
<dbReference type="InterPro" id="IPR041233">
    <property type="entry name" value="Melibiase_C"/>
</dbReference>
<evidence type="ECO:0000256" key="6">
    <source>
        <dbReference type="SAM" id="SignalP"/>
    </source>
</evidence>
<dbReference type="OrthoDB" id="9807519at2"/>
<dbReference type="EMBL" id="WTYQ01000003">
    <property type="protein sequence ID" value="MXP26247.1"/>
    <property type="molecule type" value="Genomic_DNA"/>
</dbReference>
<dbReference type="GO" id="GO:0004557">
    <property type="term" value="F:alpha-galactosidase activity"/>
    <property type="evidence" value="ECO:0007669"/>
    <property type="project" value="UniProtKB-EC"/>
</dbReference>
<dbReference type="Pfam" id="PF08305">
    <property type="entry name" value="NPCBM"/>
    <property type="match status" value="1"/>
</dbReference>